<dbReference type="EMBL" id="VRMN01000001">
    <property type="protein sequence ID" value="KAA8499108.1"/>
    <property type="molecule type" value="Genomic_DNA"/>
</dbReference>
<comment type="caution">
    <text evidence="2">The sequence shown here is derived from an EMBL/GenBank/DDBJ whole genome shotgun (WGS) entry which is preliminary data.</text>
</comment>
<protein>
    <submittedName>
        <fullName evidence="2">Uncharacterized protein</fullName>
    </submittedName>
</protein>
<sequence length="498" mass="54091">MSRRWALTASREHSAQPLPAYRIALTPELVAHALAAGSTHVQRSAEHADEVSLFLGDQEVVFKLRLDASAAELVTGRNGKLKHVGAVQGRLAPDPTRIKAVGDKVRRAESEEAEAHQVVRLSSLDQNVMGTNGERKRKHGLHFGMSSGSGLSSAKPGLGPGAPKSAKIPRSGTSTPTRDPGAAFRAENVRLSAMKSTAADAKLGVRSATLNAPKSCGGARQEIEALNDSRMKIESQKSAVSRPGEGTAAAAEREDGKPPPTIVTAELDAKSANTKQTKNAHQVHENGANVIHRDPEDRQLKSTGPSSQGFEKNSHGLDPPDKEPRLRSDISQQDTCGAKGMSQKNGACSPASFMKEGVEDTRVSLSDVEQTFLHSPDNSTIRKPICSVQEGLHELRHFHTALELSSRLEAERRETSSRFIDLLGPLKVIAANDTERQAPTNVSDEDFVRVRAAYLKFRQRYNDLCRVLINLHRDLQKRAEFLQHFAARVLETPERSGT</sequence>
<keyword evidence="3" id="KW-1185">Reference proteome</keyword>
<gene>
    <name evidence="2" type="ORF">FVE85_6693</name>
</gene>
<feature type="compositionally biased region" description="Basic and acidic residues" evidence="1">
    <location>
        <begin position="291"/>
        <end position="300"/>
    </location>
</feature>
<name>A0A5J4Z7A9_PORPP</name>
<evidence type="ECO:0000256" key="1">
    <source>
        <dbReference type="SAM" id="MobiDB-lite"/>
    </source>
</evidence>
<evidence type="ECO:0000313" key="2">
    <source>
        <dbReference type="EMBL" id="KAA8499108.1"/>
    </source>
</evidence>
<dbReference type="AlphaFoldDB" id="A0A5J4Z7A9"/>
<feature type="compositionally biased region" description="Polar residues" evidence="1">
    <location>
        <begin position="271"/>
        <end position="280"/>
    </location>
</feature>
<reference evidence="3" key="1">
    <citation type="journal article" date="2019" name="Nat. Commun.">
        <title>Expansion of phycobilisome linker gene families in mesophilic red algae.</title>
        <authorList>
            <person name="Lee J."/>
            <person name="Kim D."/>
            <person name="Bhattacharya D."/>
            <person name="Yoon H.S."/>
        </authorList>
    </citation>
    <scope>NUCLEOTIDE SEQUENCE [LARGE SCALE GENOMIC DNA]</scope>
    <source>
        <strain evidence="3">CCMP 1328</strain>
    </source>
</reference>
<proteinExistence type="predicted"/>
<organism evidence="2 3">
    <name type="scientific">Porphyridium purpureum</name>
    <name type="common">Red alga</name>
    <name type="synonym">Porphyridium cruentum</name>
    <dbReference type="NCBI Taxonomy" id="35688"/>
    <lineage>
        <taxon>Eukaryota</taxon>
        <taxon>Rhodophyta</taxon>
        <taxon>Bangiophyceae</taxon>
        <taxon>Porphyridiales</taxon>
        <taxon>Porphyridiaceae</taxon>
        <taxon>Porphyridium</taxon>
    </lineage>
</organism>
<feature type="region of interest" description="Disordered" evidence="1">
    <location>
        <begin position="130"/>
        <end position="181"/>
    </location>
</feature>
<dbReference type="Proteomes" id="UP000324585">
    <property type="component" value="Unassembled WGS sequence"/>
</dbReference>
<accession>A0A5J4Z7A9</accession>
<feature type="compositionally biased region" description="Basic and acidic residues" evidence="1">
    <location>
        <begin position="312"/>
        <end position="328"/>
    </location>
</feature>
<feature type="compositionally biased region" description="Polar residues" evidence="1">
    <location>
        <begin position="301"/>
        <end position="311"/>
    </location>
</feature>
<evidence type="ECO:0000313" key="3">
    <source>
        <dbReference type="Proteomes" id="UP000324585"/>
    </source>
</evidence>
<feature type="region of interest" description="Disordered" evidence="1">
    <location>
        <begin position="229"/>
        <end position="350"/>
    </location>
</feature>